<protein>
    <submittedName>
        <fullName evidence="2">Crotonobetainyl-CoA:carnitine CoA-transferase CaiB-like acyl-CoA transferase</fullName>
    </submittedName>
</protein>
<organism evidence="2 3">
    <name type="scientific">Neorhizobium alkalisoli</name>
    <dbReference type="NCBI Taxonomy" id="528178"/>
    <lineage>
        <taxon>Bacteria</taxon>
        <taxon>Pseudomonadati</taxon>
        <taxon>Pseudomonadota</taxon>
        <taxon>Alphaproteobacteria</taxon>
        <taxon>Hyphomicrobiales</taxon>
        <taxon>Rhizobiaceae</taxon>
        <taxon>Rhizobium/Agrobacterium group</taxon>
        <taxon>Neorhizobium</taxon>
    </lineage>
</organism>
<sequence>MKQARLPLEGIKVVAVEQAVAAPFCSARLADAGAEVIKIERPEGDFARGYDDVCHGQSSYFVWLNRGKQSLVLDLSTPAGKEAFTALLQDADILVQNLKPGAMERMGFGPEVLRARHPRLIFCSISGYGEDGPLAPRKAYDLLIQAESGLSSITGAPEAPARVGISLVDIATGATAYSAILEALIARSQSGEGVEIRISMFDVMADWLTVPLLHAEGGKPPKRLGLAHPSIAPYSVFTTADGKSVLISIQSDREWVKFCQEFLKRPDLARDPAFATNVARVSNRQETDRLVAGVFATMSEAEATRRLTQADTAFASVNDMAALAHHPHLRRITVETEAGKVAYPAPAPVFVGAPRTYGAVPALGQRVKARVAATVSADDEHG</sequence>
<dbReference type="InterPro" id="IPR023606">
    <property type="entry name" value="CoA-Trfase_III_dom_1_sf"/>
</dbReference>
<evidence type="ECO:0000313" key="3">
    <source>
        <dbReference type="Proteomes" id="UP000320653"/>
    </source>
</evidence>
<dbReference type="SUPFAM" id="SSF89796">
    <property type="entry name" value="CoA-transferase family III (CaiB/BaiF)"/>
    <property type="match status" value="1"/>
</dbReference>
<gene>
    <name evidence="2" type="ORF">FHW37_1011008</name>
</gene>
<accession>A0A561R997</accession>
<dbReference type="InterPro" id="IPR044855">
    <property type="entry name" value="CoA-Trfase_III_dom3_sf"/>
</dbReference>
<dbReference type="Pfam" id="PF02515">
    <property type="entry name" value="CoA_transf_3"/>
    <property type="match status" value="1"/>
</dbReference>
<dbReference type="InterPro" id="IPR003673">
    <property type="entry name" value="CoA-Trfase_fam_III"/>
</dbReference>
<dbReference type="InterPro" id="IPR050483">
    <property type="entry name" value="CoA-transferase_III_domain"/>
</dbReference>
<dbReference type="PANTHER" id="PTHR48207:SF3">
    <property type="entry name" value="SUCCINATE--HYDROXYMETHYLGLUTARATE COA-TRANSFERASE"/>
    <property type="match status" value="1"/>
</dbReference>
<proteinExistence type="predicted"/>
<evidence type="ECO:0000313" key="2">
    <source>
        <dbReference type="EMBL" id="TWF59202.1"/>
    </source>
</evidence>
<dbReference type="PANTHER" id="PTHR48207">
    <property type="entry name" value="SUCCINATE--HYDROXYMETHYLGLUTARATE COA-TRANSFERASE"/>
    <property type="match status" value="1"/>
</dbReference>
<dbReference type="RefSeq" id="WP_145633289.1">
    <property type="nucleotide sequence ID" value="NZ_VIWP01000001.1"/>
</dbReference>
<dbReference type="OrthoDB" id="9806585at2"/>
<dbReference type="EMBL" id="VIWP01000001">
    <property type="protein sequence ID" value="TWF59202.1"/>
    <property type="molecule type" value="Genomic_DNA"/>
</dbReference>
<dbReference type="Gene3D" id="3.30.1540.10">
    <property type="entry name" value="formyl-coa transferase, domain 3"/>
    <property type="match status" value="1"/>
</dbReference>
<keyword evidence="3" id="KW-1185">Reference proteome</keyword>
<name>A0A561R997_9HYPH</name>
<keyword evidence="1 2" id="KW-0808">Transferase</keyword>
<dbReference type="Proteomes" id="UP000320653">
    <property type="component" value="Unassembled WGS sequence"/>
</dbReference>
<comment type="caution">
    <text evidence="2">The sequence shown here is derived from an EMBL/GenBank/DDBJ whole genome shotgun (WGS) entry which is preliminary data.</text>
</comment>
<reference evidence="2 3" key="1">
    <citation type="submission" date="2019-06" db="EMBL/GenBank/DDBJ databases">
        <title>Sorghum-associated microbial communities from plants grown in Nebraska, USA.</title>
        <authorList>
            <person name="Schachtman D."/>
        </authorList>
    </citation>
    <scope>NUCLEOTIDE SEQUENCE [LARGE SCALE GENOMIC DNA]</scope>
    <source>
        <strain evidence="2 3">1225</strain>
    </source>
</reference>
<dbReference type="Gene3D" id="3.40.50.10540">
    <property type="entry name" value="Crotonobetainyl-coa:carnitine coa-transferase, domain 1"/>
    <property type="match status" value="1"/>
</dbReference>
<dbReference type="GO" id="GO:0008410">
    <property type="term" value="F:CoA-transferase activity"/>
    <property type="evidence" value="ECO:0007669"/>
    <property type="project" value="TreeGrafter"/>
</dbReference>
<evidence type="ECO:0000256" key="1">
    <source>
        <dbReference type="ARBA" id="ARBA00022679"/>
    </source>
</evidence>
<dbReference type="AlphaFoldDB" id="A0A561R997"/>